<dbReference type="InterPro" id="IPR024080">
    <property type="entry name" value="Neurolysin/TOP_N"/>
</dbReference>
<dbReference type="Gene3D" id="3.40.390.10">
    <property type="entry name" value="Collagenase (Catalytic Domain)"/>
    <property type="match status" value="1"/>
</dbReference>
<dbReference type="AlphaFoldDB" id="A0A6C0CM86"/>
<evidence type="ECO:0000256" key="3">
    <source>
        <dbReference type="ARBA" id="ARBA00022670"/>
    </source>
</evidence>
<dbReference type="InterPro" id="IPR001567">
    <property type="entry name" value="Pept_M3A_M3B_dom"/>
</dbReference>
<dbReference type="GO" id="GO:0006518">
    <property type="term" value="P:peptide metabolic process"/>
    <property type="evidence" value="ECO:0007669"/>
    <property type="project" value="TreeGrafter"/>
</dbReference>
<keyword evidence="4" id="KW-0479">Metal-binding</keyword>
<dbReference type="Gene3D" id="1.10.1370.10">
    <property type="entry name" value="Neurolysin, domain 3"/>
    <property type="match status" value="1"/>
</dbReference>
<organism evidence="9">
    <name type="scientific">viral metagenome</name>
    <dbReference type="NCBI Taxonomy" id="1070528"/>
    <lineage>
        <taxon>unclassified sequences</taxon>
        <taxon>metagenomes</taxon>
        <taxon>organismal metagenomes</taxon>
    </lineage>
</organism>
<evidence type="ECO:0000259" key="8">
    <source>
        <dbReference type="Pfam" id="PF01432"/>
    </source>
</evidence>
<evidence type="ECO:0000313" key="9">
    <source>
        <dbReference type="EMBL" id="QHT04799.1"/>
    </source>
</evidence>
<keyword evidence="7" id="KW-0482">Metalloprotease</keyword>
<dbReference type="InterPro" id="IPR024077">
    <property type="entry name" value="Neurolysin/TOP_dom2"/>
</dbReference>
<evidence type="ECO:0000256" key="5">
    <source>
        <dbReference type="ARBA" id="ARBA00022801"/>
    </source>
</evidence>
<comment type="cofactor">
    <cofactor evidence="1">
        <name>Zn(2+)</name>
        <dbReference type="ChEBI" id="CHEBI:29105"/>
    </cofactor>
</comment>
<dbReference type="SUPFAM" id="SSF55486">
    <property type="entry name" value="Metalloproteases ('zincins'), catalytic domain"/>
    <property type="match status" value="1"/>
</dbReference>
<dbReference type="EMBL" id="MN739438">
    <property type="protein sequence ID" value="QHT04799.1"/>
    <property type="molecule type" value="Genomic_DNA"/>
</dbReference>
<dbReference type="GO" id="GO:0046872">
    <property type="term" value="F:metal ion binding"/>
    <property type="evidence" value="ECO:0007669"/>
    <property type="project" value="UniProtKB-KW"/>
</dbReference>
<keyword evidence="3" id="KW-0645">Protease</keyword>
<evidence type="ECO:0000256" key="7">
    <source>
        <dbReference type="ARBA" id="ARBA00023049"/>
    </source>
</evidence>
<dbReference type="PANTHER" id="PTHR11804">
    <property type="entry name" value="PROTEASE M3 THIMET OLIGOPEPTIDASE-RELATED"/>
    <property type="match status" value="1"/>
</dbReference>
<protein>
    <recommendedName>
        <fullName evidence="8">Peptidase M3A/M3B catalytic domain-containing protein</fullName>
    </recommendedName>
</protein>
<evidence type="ECO:0000256" key="6">
    <source>
        <dbReference type="ARBA" id="ARBA00022833"/>
    </source>
</evidence>
<dbReference type="GO" id="GO:0004222">
    <property type="term" value="F:metalloendopeptidase activity"/>
    <property type="evidence" value="ECO:0007669"/>
    <property type="project" value="InterPro"/>
</dbReference>
<comment type="similarity">
    <text evidence="2">Belongs to the peptidase M3 family.</text>
</comment>
<keyword evidence="5" id="KW-0378">Hydrolase</keyword>
<feature type="domain" description="Peptidase M3A/M3B catalytic" evidence="8">
    <location>
        <begin position="208"/>
        <end position="655"/>
    </location>
</feature>
<evidence type="ECO:0000256" key="1">
    <source>
        <dbReference type="ARBA" id="ARBA00001947"/>
    </source>
</evidence>
<dbReference type="Gene3D" id="1.20.1050.40">
    <property type="entry name" value="Endopeptidase. Chain P, domain 1"/>
    <property type="match status" value="1"/>
</dbReference>
<evidence type="ECO:0000256" key="4">
    <source>
        <dbReference type="ARBA" id="ARBA00022723"/>
    </source>
</evidence>
<dbReference type="PANTHER" id="PTHR11804:SF84">
    <property type="entry name" value="SACCHAROLYSIN"/>
    <property type="match status" value="1"/>
</dbReference>
<dbReference type="InterPro" id="IPR045090">
    <property type="entry name" value="Pept_M3A_M3B"/>
</dbReference>
<dbReference type="CDD" id="cd06455">
    <property type="entry name" value="M3A_TOP"/>
    <property type="match status" value="1"/>
</dbReference>
<accession>A0A6C0CM86</accession>
<dbReference type="Pfam" id="PF01432">
    <property type="entry name" value="Peptidase_M3"/>
    <property type="match status" value="1"/>
</dbReference>
<keyword evidence="6" id="KW-0862">Zinc</keyword>
<sequence length="672" mass="77378">MSLPQVKFDYTADEIVEQTKNIISTLTEFYDELEKRPVEDCTFENTVKRSTQVEDALRTKTQDMNFLQNVSTSKEIRDASRKSEELLSAFGIESVMRLETYKRYKHVYDNEYDQLSALDQRLLDKELKGFQKYGVHLPEDSRAKLKELYDKKNVLQQTFSKNIAEDDACLMLTKEELDGVPEDFLTRTLDVESQKHKITYKYPDVSPVLRYCHSEETRRKVQEMSGNRCPQNIPILREILEIRQEIAEILGFANNSDYVLQNQILKSGKKVTNFLESLLSELAPHSKKFIESLRELKGSSEFNCWDFSYYNQKKLKSLEIDMQVYKQYFPAEHTFQMMLGHYAEVFSLKFQEVTGLAEYRKYSWHPTVKTYTTSDSNGELLGLFSIDLYPREGKYTHFAMWDVAAGFKDADGNQILPFATLVGNFNNPVGDKPSLLSVDEVQTMFHEFGHVIHGICGGADSIYSSMAGTNTETDFVECPSQMLEQWVYEPKILKKLSKHYKDETPLTDEMINRLVEFKTYGNTYKWTRQATMALTDQVIHGAGSDSAANGVKVTDDYLRSVLNDHFLQYTGLGTFPNTMATWGHVGGGYDSRYYSYTLTILLACDLYTRFEADPFSQSAGMDYRNKILKPGNTRDGMDHVTDFLGRSPSFKPFMMRFCGIPEDQIADLDLDF</sequence>
<dbReference type="GO" id="GO:0006508">
    <property type="term" value="P:proteolysis"/>
    <property type="evidence" value="ECO:0007669"/>
    <property type="project" value="UniProtKB-KW"/>
</dbReference>
<reference evidence="9" key="1">
    <citation type="journal article" date="2020" name="Nature">
        <title>Giant virus diversity and host interactions through global metagenomics.</title>
        <authorList>
            <person name="Schulz F."/>
            <person name="Roux S."/>
            <person name="Paez-Espino D."/>
            <person name="Jungbluth S."/>
            <person name="Walsh D.A."/>
            <person name="Denef V.J."/>
            <person name="McMahon K.D."/>
            <person name="Konstantinidis K.T."/>
            <person name="Eloe-Fadrosh E.A."/>
            <person name="Kyrpides N.C."/>
            <person name="Woyke T."/>
        </authorList>
    </citation>
    <scope>NUCLEOTIDE SEQUENCE</scope>
    <source>
        <strain evidence="9">GVMAG-M-3300021343-4</strain>
    </source>
</reference>
<proteinExistence type="inferred from homology"/>
<dbReference type="InterPro" id="IPR024079">
    <property type="entry name" value="MetalloPept_cat_dom_sf"/>
</dbReference>
<evidence type="ECO:0000256" key="2">
    <source>
        <dbReference type="ARBA" id="ARBA00006040"/>
    </source>
</evidence>
<name>A0A6C0CM86_9ZZZZ</name>